<gene>
    <name evidence="7" type="ORF">MU0102_003213</name>
</gene>
<evidence type="ECO:0000256" key="5">
    <source>
        <dbReference type="SAM" id="MobiDB-lite"/>
    </source>
</evidence>
<dbReference type="SMART" id="SM01012">
    <property type="entry name" value="ANTAR"/>
    <property type="match status" value="1"/>
</dbReference>
<dbReference type="InterPro" id="IPR036388">
    <property type="entry name" value="WH-like_DNA-bd_sf"/>
</dbReference>
<dbReference type="InterPro" id="IPR029016">
    <property type="entry name" value="GAF-like_dom_sf"/>
</dbReference>
<evidence type="ECO:0000256" key="1">
    <source>
        <dbReference type="ARBA" id="ARBA00022679"/>
    </source>
</evidence>
<dbReference type="PIRSF" id="PIRSF036625">
    <property type="entry name" value="GAF_ANTAR"/>
    <property type="match status" value="1"/>
</dbReference>
<feature type="domain" description="ANTAR" evidence="6">
    <location>
        <begin position="165"/>
        <end position="226"/>
    </location>
</feature>
<dbReference type="InterPro" id="IPR012074">
    <property type="entry name" value="GAF_ANTAR"/>
</dbReference>
<dbReference type="RefSeq" id="WP_308484020.1">
    <property type="nucleotide sequence ID" value="NZ_OY726398.1"/>
</dbReference>
<dbReference type="Pfam" id="PF03861">
    <property type="entry name" value="ANTAR"/>
    <property type="match status" value="1"/>
</dbReference>
<evidence type="ECO:0000313" key="8">
    <source>
        <dbReference type="Proteomes" id="UP001190464"/>
    </source>
</evidence>
<dbReference type="Gene3D" id="3.30.450.40">
    <property type="match status" value="1"/>
</dbReference>
<evidence type="ECO:0000313" key="7">
    <source>
        <dbReference type="EMBL" id="CAJ1507859.1"/>
    </source>
</evidence>
<keyword evidence="3" id="KW-0805">Transcription regulation</keyword>
<keyword evidence="4" id="KW-0804">Transcription</keyword>
<evidence type="ECO:0000259" key="6">
    <source>
        <dbReference type="PROSITE" id="PS50921"/>
    </source>
</evidence>
<dbReference type="InterPro" id="IPR003018">
    <property type="entry name" value="GAF"/>
</dbReference>
<dbReference type="PROSITE" id="PS50921">
    <property type="entry name" value="ANTAR"/>
    <property type="match status" value="1"/>
</dbReference>
<evidence type="ECO:0000256" key="4">
    <source>
        <dbReference type="ARBA" id="ARBA00023163"/>
    </source>
</evidence>
<name>A0ABM9M0B0_9MYCO</name>
<keyword evidence="2" id="KW-0418">Kinase</keyword>
<dbReference type="SUPFAM" id="SSF52172">
    <property type="entry name" value="CheY-like"/>
    <property type="match status" value="1"/>
</dbReference>
<keyword evidence="8" id="KW-1185">Reference proteome</keyword>
<protein>
    <submittedName>
        <fullName evidence="7">GAF and ANTAR domain-containing protein</fullName>
    </submittedName>
</protein>
<accession>A0ABM9M0B0</accession>
<dbReference type="SUPFAM" id="SSF55781">
    <property type="entry name" value="GAF domain-like"/>
    <property type="match status" value="1"/>
</dbReference>
<feature type="region of interest" description="Disordered" evidence="5">
    <location>
        <begin position="240"/>
        <end position="269"/>
    </location>
</feature>
<reference evidence="7 8" key="1">
    <citation type="submission" date="2023-08" db="EMBL/GenBank/DDBJ databases">
        <authorList>
            <person name="Folkvardsen B D."/>
            <person name="Norman A."/>
        </authorList>
    </citation>
    <scope>NUCLEOTIDE SEQUENCE [LARGE SCALE GENOMIC DNA]</scope>
    <source>
        <strain evidence="7 8">Mu0102</strain>
    </source>
</reference>
<dbReference type="Pfam" id="PF13185">
    <property type="entry name" value="GAF_2"/>
    <property type="match status" value="1"/>
</dbReference>
<dbReference type="InterPro" id="IPR005561">
    <property type="entry name" value="ANTAR"/>
</dbReference>
<dbReference type="EMBL" id="OY726398">
    <property type="protein sequence ID" value="CAJ1507859.1"/>
    <property type="molecule type" value="Genomic_DNA"/>
</dbReference>
<evidence type="ECO:0000256" key="2">
    <source>
        <dbReference type="ARBA" id="ARBA00022777"/>
    </source>
</evidence>
<evidence type="ECO:0000256" key="3">
    <source>
        <dbReference type="ARBA" id="ARBA00023015"/>
    </source>
</evidence>
<dbReference type="Proteomes" id="UP001190464">
    <property type="component" value="Chromosome"/>
</dbReference>
<dbReference type="InterPro" id="IPR011006">
    <property type="entry name" value="CheY-like_superfamily"/>
</dbReference>
<sequence length="269" mass="29411">MAVASRSDMMRDVAELVQTLNQRARVDADGALDELVANLLGHMSCAQHAGVTLTTSGGEVRTLAATDRYPAVLDDIQRRQREGPCLAAAWKHHVIRLDDICSEERWQLYCREVAATTPIRSVLAFEIFTGDGTTGALNFYSQSANVFDDDSVELGLVLATHAALAWHMVRRDEQFRSALASRDVIGQAKGMLMERFDIDALQAFELLKRLSQTSNTPLAEVAQQLVGRAGTEELGSALRSAFRPDRRPDGLAARGGDTAPCATQRADNR</sequence>
<organism evidence="7 8">
    <name type="scientific">[Mycobacterium] holstebronense</name>
    <dbReference type="NCBI Taxonomy" id="3064288"/>
    <lineage>
        <taxon>Bacteria</taxon>
        <taxon>Bacillati</taxon>
        <taxon>Actinomycetota</taxon>
        <taxon>Actinomycetes</taxon>
        <taxon>Mycobacteriales</taxon>
        <taxon>Mycobacteriaceae</taxon>
        <taxon>Mycolicibacterium</taxon>
    </lineage>
</organism>
<keyword evidence="1" id="KW-0808">Transferase</keyword>
<proteinExistence type="predicted"/>
<dbReference type="Gene3D" id="1.10.10.10">
    <property type="entry name" value="Winged helix-like DNA-binding domain superfamily/Winged helix DNA-binding domain"/>
    <property type="match status" value="1"/>
</dbReference>